<feature type="compositionally biased region" description="Low complexity" evidence="1">
    <location>
        <begin position="67"/>
        <end position="91"/>
    </location>
</feature>
<name>A0A1J9Q4C2_9EURO</name>
<dbReference type="EMBL" id="LGRN01000693">
    <property type="protein sequence ID" value="OJD10772.1"/>
    <property type="molecule type" value="Genomic_DNA"/>
</dbReference>
<accession>A0A1J9Q4C2</accession>
<proteinExistence type="predicted"/>
<sequence length="148" mass="16332">MNFINYSPLHPEPKTLKAHWHHFPSAGPTPKTLSFKPIHLHHQPSLPSLPARSNHFFCVQSTSLATSLSSQFPPAPSQTHSLSNHPSSSTSSHKHSSYQQNQSPTVLPNDFDRVFNENGIVDGFVESEATDLTTDTISCSDGWAEDET</sequence>
<evidence type="ECO:0000313" key="2">
    <source>
        <dbReference type="EMBL" id="OJD10772.1"/>
    </source>
</evidence>
<gene>
    <name evidence="2" type="ORF">AJ78_08302</name>
</gene>
<dbReference type="Proteomes" id="UP000182235">
    <property type="component" value="Unassembled WGS sequence"/>
</dbReference>
<evidence type="ECO:0000313" key="3">
    <source>
        <dbReference type="Proteomes" id="UP000182235"/>
    </source>
</evidence>
<dbReference type="VEuPathDB" id="FungiDB:AJ78_08302"/>
<protein>
    <submittedName>
        <fullName evidence="2">Uncharacterized protein</fullName>
    </submittedName>
</protein>
<dbReference type="AlphaFoldDB" id="A0A1J9Q4C2"/>
<comment type="caution">
    <text evidence="2">The sequence shown here is derived from an EMBL/GenBank/DDBJ whole genome shotgun (WGS) entry which is preliminary data.</text>
</comment>
<reference evidence="2 3" key="1">
    <citation type="submission" date="2015-07" db="EMBL/GenBank/DDBJ databases">
        <title>Emmonsia species relationships and genome sequence.</title>
        <authorList>
            <consortium name="The Broad Institute Genomics Platform"/>
            <person name="Cuomo C.A."/>
            <person name="Munoz J.F."/>
            <person name="Imamovic A."/>
            <person name="Priest M.E."/>
            <person name="Young S."/>
            <person name="Clay O.K."/>
            <person name="McEwen J.G."/>
        </authorList>
    </citation>
    <scope>NUCLEOTIDE SEQUENCE [LARGE SCALE GENOMIC DNA]</scope>
    <source>
        <strain evidence="2 3">UAMH 9510</strain>
    </source>
</reference>
<evidence type="ECO:0000256" key="1">
    <source>
        <dbReference type="SAM" id="MobiDB-lite"/>
    </source>
</evidence>
<organism evidence="2 3">
    <name type="scientific">Emergomyces pasteurianus Ep9510</name>
    <dbReference type="NCBI Taxonomy" id="1447872"/>
    <lineage>
        <taxon>Eukaryota</taxon>
        <taxon>Fungi</taxon>
        <taxon>Dikarya</taxon>
        <taxon>Ascomycota</taxon>
        <taxon>Pezizomycotina</taxon>
        <taxon>Eurotiomycetes</taxon>
        <taxon>Eurotiomycetidae</taxon>
        <taxon>Onygenales</taxon>
        <taxon>Ajellomycetaceae</taxon>
        <taxon>Emergomyces</taxon>
    </lineage>
</organism>
<feature type="region of interest" description="Disordered" evidence="1">
    <location>
        <begin position="67"/>
        <end position="111"/>
    </location>
</feature>
<keyword evidence="3" id="KW-1185">Reference proteome</keyword>